<dbReference type="AlphaFoldDB" id="A0AAD2JI91"/>
<keyword evidence="2" id="KW-1185">Reference proteome</keyword>
<sequence length="155" mass="17043">MNALLTDANRGRTMLEYLLMNSTSRAVPLFKLLLQKVIIEATTQLGMEQRAVELSTRIEPKHWNSNPESRGLTQLFGHGFGNIISSRQGQSDTSFGARAMEEKCQRSSDRSVLFCSKNYQTTKSGSMSSRVASGASNCDTECDWFSSGDGLDGFG</sequence>
<proteinExistence type="predicted"/>
<dbReference type="Proteomes" id="UP001295423">
    <property type="component" value="Unassembled WGS sequence"/>
</dbReference>
<dbReference type="EMBL" id="CAKOGP040001836">
    <property type="protein sequence ID" value="CAJ1953600.1"/>
    <property type="molecule type" value="Genomic_DNA"/>
</dbReference>
<evidence type="ECO:0000313" key="1">
    <source>
        <dbReference type="EMBL" id="CAJ1953600.1"/>
    </source>
</evidence>
<accession>A0AAD2JI91</accession>
<protein>
    <submittedName>
        <fullName evidence="1">Uncharacterized protein</fullName>
    </submittedName>
</protein>
<organism evidence="1 2">
    <name type="scientific">Cylindrotheca closterium</name>
    <dbReference type="NCBI Taxonomy" id="2856"/>
    <lineage>
        <taxon>Eukaryota</taxon>
        <taxon>Sar</taxon>
        <taxon>Stramenopiles</taxon>
        <taxon>Ochrophyta</taxon>
        <taxon>Bacillariophyta</taxon>
        <taxon>Bacillariophyceae</taxon>
        <taxon>Bacillariophycidae</taxon>
        <taxon>Bacillariales</taxon>
        <taxon>Bacillariaceae</taxon>
        <taxon>Cylindrotheca</taxon>
    </lineage>
</organism>
<gene>
    <name evidence="1" type="ORF">CYCCA115_LOCUS14200</name>
</gene>
<name>A0AAD2JI91_9STRA</name>
<comment type="caution">
    <text evidence="1">The sequence shown here is derived from an EMBL/GenBank/DDBJ whole genome shotgun (WGS) entry which is preliminary data.</text>
</comment>
<reference evidence="1" key="1">
    <citation type="submission" date="2023-08" db="EMBL/GenBank/DDBJ databases">
        <authorList>
            <person name="Audoor S."/>
            <person name="Bilcke G."/>
        </authorList>
    </citation>
    <scope>NUCLEOTIDE SEQUENCE</scope>
</reference>
<evidence type="ECO:0000313" key="2">
    <source>
        <dbReference type="Proteomes" id="UP001295423"/>
    </source>
</evidence>